<feature type="transmembrane region" description="Helical" evidence="1">
    <location>
        <begin position="12"/>
        <end position="33"/>
    </location>
</feature>
<name>A0A0D0IS58_9MICO</name>
<feature type="transmembrane region" description="Helical" evidence="1">
    <location>
        <begin position="39"/>
        <end position="57"/>
    </location>
</feature>
<organism evidence="2 3">
    <name type="scientific">Leucobacter komagatae</name>
    <dbReference type="NCBI Taxonomy" id="55969"/>
    <lineage>
        <taxon>Bacteria</taxon>
        <taxon>Bacillati</taxon>
        <taxon>Actinomycetota</taxon>
        <taxon>Actinomycetes</taxon>
        <taxon>Micrococcales</taxon>
        <taxon>Microbacteriaceae</taxon>
        <taxon>Leucobacter</taxon>
    </lineage>
</organism>
<keyword evidence="1" id="KW-1133">Transmembrane helix</keyword>
<dbReference type="EMBL" id="JXSQ01000001">
    <property type="protein sequence ID" value="KIP53822.1"/>
    <property type="molecule type" value="Genomic_DNA"/>
</dbReference>
<keyword evidence="1" id="KW-0472">Membrane</keyword>
<evidence type="ECO:0000313" key="3">
    <source>
        <dbReference type="Proteomes" id="UP000032120"/>
    </source>
</evidence>
<evidence type="ECO:0000313" key="2">
    <source>
        <dbReference type="EMBL" id="KIP53822.1"/>
    </source>
</evidence>
<comment type="caution">
    <text evidence="2">The sequence shown here is derived from an EMBL/GenBank/DDBJ whole genome shotgun (WGS) entry which is preliminary data.</text>
</comment>
<keyword evidence="3" id="KW-1185">Reference proteome</keyword>
<accession>A0A0D0IS58</accession>
<proteinExistence type="predicted"/>
<gene>
    <name evidence="2" type="ORF">SD72_01170</name>
</gene>
<protein>
    <submittedName>
        <fullName evidence="2">Uncharacterized protein</fullName>
    </submittedName>
</protein>
<dbReference type="Proteomes" id="UP000032120">
    <property type="component" value="Unassembled WGS sequence"/>
</dbReference>
<keyword evidence="1" id="KW-0812">Transmembrane</keyword>
<dbReference type="AlphaFoldDB" id="A0A0D0IS58"/>
<evidence type="ECO:0000256" key="1">
    <source>
        <dbReference type="SAM" id="Phobius"/>
    </source>
</evidence>
<sequence>MTASKRTPSTLTILGVTVVVGSAIGLALNDLVIADGTSLFGRAVLFAAFGAVLLVIGRARDAQRGEKKTS</sequence>
<reference evidence="2 3" key="1">
    <citation type="submission" date="2015-01" db="EMBL/GenBank/DDBJ databases">
        <title>Draft genome sequence of Leucobacter komagatae strain VKM ST2845.</title>
        <authorList>
            <person name="Karlyshev A.V."/>
            <person name="Kudryashova E.B."/>
        </authorList>
    </citation>
    <scope>NUCLEOTIDE SEQUENCE [LARGE SCALE GENOMIC DNA]</scope>
    <source>
        <strain evidence="2 3">VKM ST2845</strain>
    </source>
</reference>